<name>A0ABP0U088_9BRYO</name>
<reference evidence="8" key="1">
    <citation type="submission" date="2024-02" db="EMBL/GenBank/DDBJ databases">
        <authorList>
            <consortium name="ELIXIR-Norway"/>
            <consortium name="Elixir Norway"/>
        </authorList>
    </citation>
    <scope>NUCLEOTIDE SEQUENCE</scope>
</reference>
<dbReference type="EMBL" id="OZ019909">
    <property type="protein sequence ID" value="CAK9209577.1"/>
    <property type="molecule type" value="Genomic_DNA"/>
</dbReference>
<evidence type="ECO:0000256" key="5">
    <source>
        <dbReference type="ARBA" id="ARBA00023242"/>
    </source>
</evidence>
<gene>
    <name evidence="8" type="ORF">CSSPTR1EN2_LOCUS9866</name>
</gene>
<evidence type="ECO:0000256" key="4">
    <source>
        <dbReference type="ARBA" id="ARBA00023163"/>
    </source>
</evidence>
<dbReference type="PROSITE" id="PS50811">
    <property type="entry name" value="WRKY"/>
    <property type="match status" value="1"/>
</dbReference>
<feature type="region of interest" description="Disordered" evidence="6">
    <location>
        <begin position="1"/>
        <end position="62"/>
    </location>
</feature>
<protein>
    <recommendedName>
        <fullName evidence="7">WRKY domain-containing protein</fullName>
    </recommendedName>
</protein>
<dbReference type="Proteomes" id="UP001497512">
    <property type="component" value="Chromosome 17"/>
</dbReference>
<evidence type="ECO:0000256" key="1">
    <source>
        <dbReference type="ARBA" id="ARBA00004123"/>
    </source>
</evidence>
<evidence type="ECO:0000256" key="3">
    <source>
        <dbReference type="ARBA" id="ARBA00023125"/>
    </source>
</evidence>
<dbReference type="InterPro" id="IPR044810">
    <property type="entry name" value="WRKY_plant"/>
</dbReference>
<evidence type="ECO:0000313" key="9">
    <source>
        <dbReference type="Proteomes" id="UP001497512"/>
    </source>
</evidence>
<accession>A0ABP0U088</accession>
<dbReference type="InterPro" id="IPR003657">
    <property type="entry name" value="WRKY_dom"/>
</dbReference>
<organism evidence="8 9">
    <name type="scientific">Sphagnum troendelagicum</name>
    <dbReference type="NCBI Taxonomy" id="128251"/>
    <lineage>
        <taxon>Eukaryota</taxon>
        <taxon>Viridiplantae</taxon>
        <taxon>Streptophyta</taxon>
        <taxon>Embryophyta</taxon>
        <taxon>Bryophyta</taxon>
        <taxon>Sphagnophytina</taxon>
        <taxon>Sphagnopsida</taxon>
        <taxon>Sphagnales</taxon>
        <taxon>Sphagnaceae</taxon>
        <taxon>Sphagnum</taxon>
    </lineage>
</organism>
<feature type="compositionally biased region" description="Low complexity" evidence="6">
    <location>
        <begin position="1"/>
        <end position="31"/>
    </location>
</feature>
<dbReference type="Gene3D" id="2.20.25.80">
    <property type="entry name" value="WRKY domain"/>
    <property type="match status" value="1"/>
</dbReference>
<keyword evidence="5" id="KW-0539">Nucleus</keyword>
<dbReference type="PANTHER" id="PTHR32096:SF61">
    <property type="entry name" value="WRKY TRANSCRIPTION FACTOR 22"/>
    <property type="match status" value="1"/>
</dbReference>
<evidence type="ECO:0000256" key="6">
    <source>
        <dbReference type="SAM" id="MobiDB-lite"/>
    </source>
</evidence>
<dbReference type="SUPFAM" id="SSF118290">
    <property type="entry name" value="WRKY DNA-binding domain"/>
    <property type="match status" value="1"/>
</dbReference>
<evidence type="ECO:0000313" key="8">
    <source>
        <dbReference type="EMBL" id="CAK9209577.1"/>
    </source>
</evidence>
<evidence type="ECO:0000259" key="7">
    <source>
        <dbReference type="PROSITE" id="PS50811"/>
    </source>
</evidence>
<keyword evidence="3" id="KW-0238">DNA-binding</keyword>
<sequence>MISGNSSNYSSDSPICSSQEQEQGAQEAQEALSKTRVTTTKLLSSAASSEPGDPKRRKISQQKRTVLVSVVAGNGTRSSSEDVPADLWAWRKYGQKPIKGSPYPRGYYRCSSSKGCLARKQVERSHNDPSMLIISYSAEHNHPWPSHRNSLAGSTRVTSSASKLAKGESAADQVACTRSSAATLEKQESSLSMITQLKSESEEHTALIPCHYHSVEEEESYAESSCDDHVDMLDSLYSSSSMEPSMDEDFFTELEELIPDSSMATFGWSRRSCFFEDQSDDEGVVGSTAVVDPYNLFCWSTTSSVESKAVI</sequence>
<dbReference type="Pfam" id="PF03106">
    <property type="entry name" value="WRKY"/>
    <property type="match status" value="1"/>
</dbReference>
<dbReference type="PANTHER" id="PTHR32096">
    <property type="entry name" value="WRKY TRANSCRIPTION FACTOR 30-RELATED-RELATED"/>
    <property type="match status" value="1"/>
</dbReference>
<feature type="domain" description="WRKY" evidence="7">
    <location>
        <begin position="79"/>
        <end position="145"/>
    </location>
</feature>
<evidence type="ECO:0000256" key="2">
    <source>
        <dbReference type="ARBA" id="ARBA00023015"/>
    </source>
</evidence>
<dbReference type="InterPro" id="IPR036576">
    <property type="entry name" value="WRKY_dom_sf"/>
</dbReference>
<keyword evidence="4" id="KW-0804">Transcription</keyword>
<proteinExistence type="predicted"/>
<dbReference type="SMART" id="SM00774">
    <property type="entry name" value="WRKY"/>
    <property type="match status" value="1"/>
</dbReference>
<keyword evidence="9" id="KW-1185">Reference proteome</keyword>
<comment type="subcellular location">
    <subcellularLocation>
        <location evidence="1">Nucleus</location>
    </subcellularLocation>
</comment>
<keyword evidence="2" id="KW-0805">Transcription regulation</keyword>